<dbReference type="EMBL" id="KB097495">
    <property type="protein sequence ID" value="ESN96488.1"/>
    <property type="molecule type" value="Genomic_DNA"/>
</dbReference>
<reference evidence="3" key="3">
    <citation type="submission" date="2015-06" db="UniProtKB">
        <authorList>
            <consortium name="EnsemblMetazoa"/>
        </authorList>
    </citation>
    <scope>IDENTIFICATION</scope>
</reference>
<dbReference type="CTD" id="20214213"/>
<dbReference type="OMA" id="SQETYVF"/>
<dbReference type="PANTHER" id="PTHR46461">
    <property type="entry name" value="KELCH DOMAIN-CONTAINING PROTEIN 3"/>
    <property type="match status" value="1"/>
</dbReference>
<organism evidence="3 4">
    <name type="scientific">Helobdella robusta</name>
    <name type="common">Californian leech</name>
    <dbReference type="NCBI Taxonomy" id="6412"/>
    <lineage>
        <taxon>Eukaryota</taxon>
        <taxon>Metazoa</taxon>
        <taxon>Spiralia</taxon>
        <taxon>Lophotrochozoa</taxon>
        <taxon>Annelida</taxon>
        <taxon>Clitellata</taxon>
        <taxon>Hirudinea</taxon>
        <taxon>Rhynchobdellida</taxon>
        <taxon>Glossiphoniidae</taxon>
        <taxon>Helobdella</taxon>
    </lineage>
</organism>
<evidence type="ECO:0000313" key="4">
    <source>
        <dbReference type="Proteomes" id="UP000015101"/>
    </source>
</evidence>
<dbReference type="GeneID" id="20214213"/>
<dbReference type="FunCoup" id="T1FZG5">
    <property type="interactions" value="636"/>
</dbReference>
<evidence type="ECO:0000313" key="3">
    <source>
        <dbReference type="EnsemblMetazoa" id="HelroP68539"/>
    </source>
</evidence>
<dbReference type="EnsemblMetazoa" id="HelroT68539">
    <property type="protein sequence ID" value="HelroP68539"/>
    <property type="gene ID" value="HelroG68539"/>
</dbReference>
<dbReference type="EMBL" id="AMQM01001393">
    <property type="status" value="NOT_ANNOTATED_CDS"/>
    <property type="molecule type" value="Genomic_DNA"/>
</dbReference>
<evidence type="ECO:0008006" key="5">
    <source>
        <dbReference type="Google" id="ProtNLM"/>
    </source>
</evidence>
<reference evidence="2 4" key="2">
    <citation type="journal article" date="2013" name="Nature">
        <title>Insights into bilaterian evolution from three spiralian genomes.</title>
        <authorList>
            <person name="Simakov O."/>
            <person name="Marletaz F."/>
            <person name="Cho S.J."/>
            <person name="Edsinger-Gonzales E."/>
            <person name="Havlak P."/>
            <person name="Hellsten U."/>
            <person name="Kuo D.H."/>
            <person name="Larsson T."/>
            <person name="Lv J."/>
            <person name="Arendt D."/>
            <person name="Savage R."/>
            <person name="Osoegawa K."/>
            <person name="de Jong P."/>
            <person name="Grimwood J."/>
            <person name="Chapman J.A."/>
            <person name="Shapiro H."/>
            <person name="Aerts A."/>
            <person name="Otillar R.P."/>
            <person name="Terry A.Y."/>
            <person name="Boore J.L."/>
            <person name="Grigoriev I.V."/>
            <person name="Lindberg D.R."/>
            <person name="Seaver E.C."/>
            <person name="Weisblat D.A."/>
            <person name="Putnam N.H."/>
            <person name="Rokhsar D.S."/>
        </authorList>
    </citation>
    <scope>NUCLEOTIDE SEQUENCE</scope>
</reference>
<dbReference type="STRING" id="6412.T1FZG5"/>
<dbReference type="FunFam" id="2.120.10.80:FF:000134">
    <property type="entry name" value="Kelch domain-containing protein, putative"/>
    <property type="match status" value="1"/>
</dbReference>
<dbReference type="GO" id="GO:0003682">
    <property type="term" value="F:chromatin binding"/>
    <property type="evidence" value="ECO:0000318"/>
    <property type="project" value="GO_Central"/>
</dbReference>
<dbReference type="eggNOG" id="KOG4693">
    <property type="taxonomic scope" value="Eukaryota"/>
</dbReference>
<reference evidence="4" key="1">
    <citation type="submission" date="2012-12" db="EMBL/GenBank/DDBJ databases">
        <authorList>
            <person name="Hellsten U."/>
            <person name="Grimwood J."/>
            <person name="Chapman J.A."/>
            <person name="Shapiro H."/>
            <person name="Aerts A."/>
            <person name="Otillar R.P."/>
            <person name="Terry A.Y."/>
            <person name="Boore J.L."/>
            <person name="Simakov O."/>
            <person name="Marletaz F."/>
            <person name="Cho S.-J."/>
            <person name="Edsinger-Gonzales E."/>
            <person name="Havlak P."/>
            <person name="Kuo D.-H."/>
            <person name="Larsson T."/>
            <person name="Lv J."/>
            <person name="Arendt D."/>
            <person name="Savage R."/>
            <person name="Osoegawa K."/>
            <person name="de Jong P."/>
            <person name="Lindberg D.R."/>
            <person name="Seaver E.C."/>
            <person name="Weisblat D.A."/>
            <person name="Putnam N.H."/>
            <person name="Grigoriev I.V."/>
            <person name="Rokhsar D.S."/>
        </authorList>
    </citation>
    <scope>NUCLEOTIDE SEQUENCE</scope>
</reference>
<dbReference type="PANTHER" id="PTHR46461:SF1">
    <property type="entry name" value="KELCH DOMAIN-CONTAINING PROTEIN 3"/>
    <property type="match status" value="1"/>
</dbReference>
<keyword evidence="4" id="KW-1185">Reference proteome</keyword>
<dbReference type="InterPro" id="IPR052637">
    <property type="entry name" value="KLHDC3-like"/>
</dbReference>
<dbReference type="Gene3D" id="2.120.10.80">
    <property type="entry name" value="Kelch-type beta propeller"/>
    <property type="match status" value="2"/>
</dbReference>
<dbReference type="SMART" id="SM00612">
    <property type="entry name" value="Kelch"/>
    <property type="match status" value="2"/>
</dbReference>
<protein>
    <recommendedName>
        <fullName evidence="5">Kelch domain-containing protein 3</fullName>
    </recommendedName>
</protein>
<gene>
    <name evidence="3" type="primary">20214213</name>
    <name evidence="2" type="ORF">HELRODRAFT_68539</name>
</gene>
<dbReference type="RefSeq" id="XP_009025248.1">
    <property type="nucleotide sequence ID" value="XM_009027000.1"/>
</dbReference>
<keyword evidence="1" id="KW-0880">Kelch repeat</keyword>
<proteinExistence type="predicted"/>
<dbReference type="SUPFAM" id="SSF117281">
    <property type="entry name" value="Kelch motif"/>
    <property type="match status" value="1"/>
</dbReference>
<sequence length="476" mass="53857">MTHWIAHLEGGPRRVNHAAVFIKSHIFSFGGYCTGGNFEVAKPIDIHALNICIYATLTLFYYHTFVNELERLKVPFHRYGHTAVNWRDRAYIFGGRNDRNGACNKLFCFDPETLRWSRVSTKGEVPGARDGHSASVLNDKMYLFGGYEDALQRFSNDMYTFDFRLSQWSLLSTTGTPPIWRDFHTSSVIKNFILIFGGRSDEAGQFHTNSEVYCNKLVTFDTTTNVWTQPKVKGYVPYGRRSHTAFVYRDEMYIFGGYNSLQDVHFADMHKFNLESNWWVSVRVYGRGPGVRRRHCCCVVDDDAGGGDRRGGATGGSRVFLFGGTRPLPMSLQPFVLPTDELLVDLSDLHVLQFKPSLKTLSMLVIIEKKLDTSCLPAMLRFDVVVRVCVCLVCVCVRVCGLCVCVCLVCVCVCLVCVRARVLCCACVVLDTNNNNNNNHIIYININIININNNNIKNNIINSNINNNNIINNNNN</sequence>
<dbReference type="Proteomes" id="UP000015101">
    <property type="component" value="Unassembled WGS sequence"/>
</dbReference>
<dbReference type="InterPro" id="IPR015915">
    <property type="entry name" value="Kelch-typ_b-propeller"/>
</dbReference>
<evidence type="ECO:0000313" key="2">
    <source>
        <dbReference type="EMBL" id="ESN96488.1"/>
    </source>
</evidence>
<dbReference type="OrthoDB" id="432528at2759"/>
<dbReference type="AlphaFoldDB" id="T1FZG5"/>
<evidence type="ECO:0000256" key="1">
    <source>
        <dbReference type="ARBA" id="ARBA00022441"/>
    </source>
</evidence>
<dbReference type="KEGG" id="hro:HELRODRAFT_68539"/>
<dbReference type="InParanoid" id="T1FZG5"/>
<accession>T1FZG5</accession>
<dbReference type="HOGENOM" id="CLU_045453_0_0_1"/>
<dbReference type="InterPro" id="IPR006652">
    <property type="entry name" value="Kelch_1"/>
</dbReference>
<dbReference type="Pfam" id="PF24681">
    <property type="entry name" value="Kelch_KLHDC2_KLHL20_DRC7"/>
    <property type="match status" value="1"/>
</dbReference>
<name>T1FZG5_HELRO</name>
<dbReference type="EMBL" id="AMQM01001394">
    <property type="status" value="NOT_ANNOTATED_CDS"/>
    <property type="molecule type" value="Genomic_DNA"/>
</dbReference>
<dbReference type="GO" id="GO:0005737">
    <property type="term" value="C:cytoplasm"/>
    <property type="evidence" value="ECO:0000318"/>
    <property type="project" value="GO_Central"/>
</dbReference>